<dbReference type="SUPFAM" id="SSF55961">
    <property type="entry name" value="Bet v1-like"/>
    <property type="match status" value="1"/>
</dbReference>
<accession>A0A2D2D1T1</accession>
<dbReference type="InterPro" id="IPR019587">
    <property type="entry name" value="Polyketide_cyclase/dehydratase"/>
</dbReference>
<dbReference type="CDD" id="cd07821">
    <property type="entry name" value="PYR_PYL_RCAR_like"/>
    <property type="match status" value="1"/>
</dbReference>
<organism evidence="2 3">
    <name type="scientific">Methylosinus trichosporium (strain ATCC 35070 / NCIMB 11131 / UNIQEM 75 / OB3b)</name>
    <dbReference type="NCBI Taxonomy" id="595536"/>
    <lineage>
        <taxon>Bacteria</taxon>
        <taxon>Pseudomonadati</taxon>
        <taxon>Pseudomonadota</taxon>
        <taxon>Alphaproteobacteria</taxon>
        <taxon>Hyphomicrobiales</taxon>
        <taxon>Methylocystaceae</taxon>
        <taxon>Methylosinus</taxon>
    </lineage>
</organism>
<feature type="chain" id="PRO_5013763403" evidence="1">
    <location>
        <begin position="20"/>
        <end position="175"/>
    </location>
</feature>
<dbReference type="RefSeq" id="WP_003611858.1">
    <property type="nucleotide sequence ID" value="NZ_ADVE02000001.1"/>
</dbReference>
<gene>
    <name evidence="2" type="ORF">CQW49_14480</name>
</gene>
<dbReference type="KEGG" id="mtw:CQW49_14480"/>
<evidence type="ECO:0000313" key="3">
    <source>
        <dbReference type="Proteomes" id="UP000230709"/>
    </source>
</evidence>
<dbReference type="InterPro" id="IPR023393">
    <property type="entry name" value="START-like_dom_sf"/>
</dbReference>
<evidence type="ECO:0000313" key="2">
    <source>
        <dbReference type="EMBL" id="ATQ68953.1"/>
    </source>
</evidence>
<evidence type="ECO:0000256" key="1">
    <source>
        <dbReference type="SAM" id="SignalP"/>
    </source>
</evidence>
<keyword evidence="3" id="KW-1185">Reference proteome</keyword>
<name>A0A2D2D1T1_METT3</name>
<dbReference type="EMBL" id="CP023737">
    <property type="protein sequence ID" value="ATQ68953.1"/>
    <property type="molecule type" value="Genomic_DNA"/>
</dbReference>
<dbReference type="PANTHER" id="PTHR39332:SF7">
    <property type="entry name" value="SRPBCC FAMILY PROTEIN"/>
    <property type="match status" value="1"/>
</dbReference>
<sequence>MKAIVTTLLAALLVSPALAHGPTPIKVNESITIAADPKAVWAVAGKFDGLAAWHPDIASVKATGGDAVGAERELTFRKGGVLKESLDEYDPAAFKYSYRMADPNLDVLPISSYSVTFTIKPAAGGGSDVQWYGRLYRGDTGNEPPENLSDDAARTAMSEFLSSGLQGLKRKVEGK</sequence>
<reference evidence="3" key="1">
    <citation type="submission" date="2017-10" db="EMBL/GenBank/DDBJ databases">
        <title>Completed PacBio SMRT sequence of Methylosinus trichosporium OB3b reveals presence of a third large plasmid.</title>
        <authorList>
            <person name="Charles T.C."/>
            <person name="Lynch M.D.J."/>
            <person name="Heil J.R."/>
            <person name="Cheng J."/>
        </authorList>
    </citation>
    <scope>NUCLEOTIDE SEQUENCE [LARGE SCALE GENOMIC DNA]</scope>
    <source>
        <strain evidence="3">OB3b</strain>
    </source>
</reference>
<dbReference type="AlphaFoldDB" id="A0A2D2D1T1"/>
<feature type="signal peptide" evidence="1">
    <location>
        <begin position="1"/>
        <end position="19"/>
    </location>
</feature>
<dbReference type="Gene3D" id="3.30.530.20">
    <property type="match status" value="1"/>
</dbReference>
<dbReference type="Proteomes" id="UP000230709">
    <property type="component" value="Chromosome"/>
</dbReference>
<dbReference type="PANTHER" id="PTHR39332">
    <property type="entry name" value="BLL4707 PROTEIN"/>
    <property type="match status" value="1"/>
</dbReference>
<proteinExistence type="predicted"/>
<dbReference type="STRING" id="595536.GCA_000178815_02275"/>
<keyword evidence="1" id="KW-0732">Signal</keyword>
<dbReference type="Pfam" id="PF10604">
    <property type="entry name" value="Polyketide_cyc2"/>
    <property type="match status" value="1"/>
</dbReference>
<protein>
    <submittedName>
        <fullName evidence="2">SRPBCC family protein</fullName>
    </submittedName>
</protein>